<evidence type="ECO:0000256" key="1">
    <source>
        <dbReference type="SAM" id="Phobius"/>
    </source>
</evidence>
<keyword evidence="1" id="KW-0472">Membrane</keyword>
<dbReference type="Pfam" id="PF04246">
    <property type="entry name" value="RseC_MucC"/>
    <property type="match status" value="1"/>
</dbReference>
<evidence type="ECO:0000313" key="3">
    <source>
        <dbReference type="Proteomes" id="UP001623660"/>
    </source>
</evidence>
<keyword evidence="1" id="KW-0812">Transmembrane</keyword>
<sequence>MKRESEGIVIETGGDFAKVRASRHGDCKNCGACPGDNATILEAKNPIRAEAGQHVILEMKEQNMVGAAFIVYIMPIIAVFLGVLVGTWISNISGYYMRPLQVIGGIVFFAISLIYIKVFDKATAKNDSTKPVIKRII</sequence>
<protein>
    <submittedName>
        <fullName evidence="2">SoxR reducing system RseC family protein</fullName>
    </submittedName>
</protein>
<keyword evidence="3" id="KW-1185">Reference proteome</keyword>
<name>A0ABW8SLK5_9CLOT</name>
<feature type="transmembrane region" description="Helical" evidence="1">
    <location>
        <begin position="95"/>
        <end position="116"/>
    </location>
</feature>
<evidence type="ECO:0000313" key="2">
    <source>
        <dbReference type="EMBL" id="MFL0196518.1"/>
    </source>
</evidence>
<proteinExistence type="predicted"/>
<dbReference type="InterPro" id="IPR007359">
    <property type="entry name" value="SigmaE_reg_RseC_MucC"/>
</dbReference>
<comment type="caution">
    <text evidence="2">The sequence shown here is derived from an EMBL/GenBank/DDBJ whole genome shotgun (WGS) entry which is preliminary data.</text>
</comment>
<dbReference type="InterPro" id="IPR026268">
    <property type="entry name" value="RseC"/>
</dbReference>
<dbReference type="PANTHER" id="PTHR35867">
    <property type="entry name" value="PROTEIN RSEC"/>
    <property type="match status" value="1"/>
</dbReference>
<dbReference type="EMBL" id="JBJHZX010000018">
    <property type="protein sequence ID" value="MFL0196518.1"/>
    <property type="molecule type" value="Genomic_DNA"/>
</dbReference>
<dbReference type="PIRSF" id="PIRSF004923">
    <property type="entry name" value="RseC"/>
    <property type="match status" value="1"/>
</dbReference>
<feature type="transmembrane region" description="Helical" evidence="1">
    <location>
        <begin position="69"/>
        <end position="89"/>
    </location>
</feature>
<dbReference type="PANTHER" id="PTHR35867:SF1">
    <property type="entry name" value="PROTEIN RSEC"/>
    <property type="match status" value="1"/>
</dbReference>
<gene>
    <name evidence="2" type="ORF">ACJDU8_13265</name>
</gene>
<dbReference type="Proteomes" id="UP001623660">
    <property type="component" value="Unassembled WGS sequence"/>
</dbReference>
<reference evidence="2 3" key="1">
    <citation type="submission" date="2024-11" db="EMBL/GenBank/DDBJ databases">
        <authorList>
            <person name="Heng Y.C."/>
            <person name="Lim A.C.H."/>
            <person name="Lee J.K.Y."/>
            <person name="Kittelmann S."/>
        </authorList>
    </citation>
    <scope>NUCLEOTIDE SEQUENCE [LARGE SCALE GENOMIC DNA]</scope>
    <source>
        <strain evidence="2 3">WILCCON 0269</strain>
    </source>
</reference>
<accession>A0ABW8SLK5</accession>
<organism evidence="2 3">
    <name type="scientific">Candidatus Clostridium eludens</name>
    <dbReference type="NCBI Taxonomy" id="3381663"/>
    <lineage>
        <taxon>Bacteria</taxon>
        <taxon>Bacillati</taxon>
        <taxon>Bacillota</taxon>
        <taxon>Clostridia</taxon>
        <taxon>Eubacteriales</taxon>
        <taxon>Clostridiaceae</taxon>
        <taxon>Clostridium</taxon>
    </lineage>
</organism>
<dbReference type="RefSeq" id="WP_406792626.1">
    <property type="nucleotide sequence ID" value="NZ_JBJHZX010000018.1"/>
</dbReference>
<keyword evidence="1" id="KW-1133">Transmembrane helix</keyword>